<keyword evidence="8 18" id="KW-0201">Cytochrome c-type biogenesis</keyword>
<keyword evidence="3 18" id="KW-0813">Transport</keyword>
<evidence type="ECO:0000256" key="5">
    <source>
        <dbReference type="ARBA" id="ARBA00022519"/>
    </source>
</evidence>
<dbReference type="InterPro" id="IPR017937">
    <property type="entry name" value="Thioredoxin_CS"/>
</dbReference>
<dbReference type="SUPFAM" id="SSF74863">
    <property type="entry name" value="Thiol:disulfide interchange protein DsbD, N-terminal domain (DsbD-alpha)"/>
    <property type="match status" value="1"/>
</dbReference>
<dbReference type="NCBIfam" id="NF001419">
    <property type="entry name" value="PRK00293.1"/>
    <property type="match status" value="1"/>
</dbReference>
<evidence type="ECO:0000256" key="6">
    <source>
        <dbReference type="ARBA" id="ARBA00022692"/>
    </source>
</evidence>
<keyword evidence="11 18" id="KW-0560">Oxidoreductase</keyword>
<evidence type="ECO:0000256" key="14">
    <source>
        <dbReference type="ARBA" id="ARBA00023157"/>
    </source>
</evidence>
<dbReference type="Gene3D" id="2.60.40.1250">
    <property type="entry name" value="Thiol:disulfide interchange protein DsbD, N-terminal domain"/>
    <property type="match status" value="1"/>
</dbReference>
<dbReference type="GO" id="GO:0045454">
    <property type="term" value="P:cell redox homeostasis"/>
    <property type="evidence" value="ECO:0007669"/>
    <property type="project" value="TreeGrafter"/>
</dbReference>
<dbReference type="PANTHER" id="PTHR32234:SF0">
    <property type="entry name" value="THIOL:DISULFIDE INTERCHANGE PROTEIN DSBD"/>
    <property type="match status" value="1"/>
</dbReference>
<keyword evidence="9 18" id="KW-0249">Electron transport</keyword>
<evidence type="ECO:0000256" key="15">
    <source>
        <dbReference type="ARBA" id="ARBA00023284"/>
    </source>
</evidence>
<dbReference type="Pfam" id="PF13899">
    <property type="entry name" value="Thioredoxin_7"/>
    <property type="match status" value="1"/>
</dbReference>
<evidence type="ECO:0000256" key="18">
    <source>
        <dbReference type="HAMAP-Rule" id="MF_00399"/>
    </source>
</evidence>
<feature type="transmembrane region" description="Helical" evidence="18">
    <location>
        <begin position="434"/>
        <end position="452"/>
    </location>
</feature>
<dbReference type="AlphaFoldDB" id="A0A4R6NYT3"/>
<keyword evidence="13 18" id="KW-0472">Membrane</keyword>
<evidence type="ECO:0000256" key="1">
    <source>
        <dbReference type="ARBA" id="ARBA00004429"/>
    </source>
</evidence>
<comment type="subcellular location">
    <subcellularLocation>
        <location evidence="1 18">Cell inner membrane</location>
        <topology evidence="1 18">Multi-pass membrane protein</topology>
    </subcellularLocation>
</comment>
<feature type="transmembrane region" description="Helical" evidence="18">
    <location>
        <begin position="225"/>
        <end position="250"/>
    </location>
</feature>
<dbReference type="InterPro" id="IPR036249">
    <property type="entry name" value="Thioredoxin-like_sf"/>
</dbReference>
<dbReference type="PROSITE" id="PS51352">
    <property type="entry name" value="THIOREDOXIN_2"/>
    <property type="match status" value="1"/>
</dbReference>
<dbReference type="GO" id="GO:0009055">
    <property type="term" value="F:electron transfer activity"/>
    <property type="evidence" value="ECO:0007669"/>
    <property type="project" value="UniProtKB-UniRule"/>
</dbReference>
<dbReference type="PANTHER" id="PTHR32234">
    <property type="entry name" value="THIOL:DISULFIDE INTERCHANGE PROTEIN DSBD"/>
    <property type="match status" value="1"/>
</dbReference>
<accession>A0A4R6NYT3</accession>
<dbReference type="SUPFAM" id="SSF52833">
    <property type="entry name" value="Thioredoxin-like"/>
    <property type="match status" value="1"/>
</dbReference>
<evidence type="ECO:0000256" key="4">
    <source>
        <dbReference type="ARBA" id="ARBA00022475"/>
    </source>
</evidence>
<evidence type="ECO:0000256" key="17">
    <source>
        <dbReference type="ARBA" id="ARBA00047804"/>
    </source>
</evidence>
<dbReference type="InterPro" id="IPR036929">
    <property type="entry name" value="DsbDN_sf"/>
</dbReference>
<comment type="similarity">
    <text evidence="2 18">Belongs to the thioredoxin family. DsbD subfamily.</text>
</comment>
<dbReference type="EMBL" id="SNXI01000025">
    <property type="protein sequence ID" value="TDP27858.1"/>
    <property type="molecule type" value="Genomic_DNA"/>
</dbReference>
<evidence type="ECO:0000256" key="13">
    <source>
        <dbReference type="ARBA" id="ARBA00023136"/>
    </source>
</evidence>
<comment type="caution">
    <text evidence="18">Lacks conserved residue(s) required for the propagation of feature annotation.</text>
</comment>
<feature type="transmembrane region" description="Helical" evidence="18">
    <location>
        <begin position="307"/>
        <end position="335"/>
    </location>
</feature>
<dbReference type="CDD" id="cd02953">
    <property type="entry name" value="DsbDgamma"/>
    <property type="match status" value="1"/>
</dbReference>
<keyword evidence="21" id="KW-1185">Reference proteome</keyword>
<comment type="caution">
    <text evidence="20">The sequence shown here is derived from an EMBL/GenBank/DDBJ whole genome shotgun (WGS) entry which is preliminary data.</text>
</comment>
<keyword evidence="14 18" id="KW-1015">Disulfide bond</keyword>
<organism evidence="20 21">
    <name type="scientific">Idiomarina aquatica</name>
    <dbReference type="NCBI Taxonomy" id="1327752"/>
    <lineage>
        <taxon>Bacteria</taxon>
        <taxon>Pseudomonadati</taxon>
        <taxon>Pseudomonadota</taxon>
        <taxon>Gammaproteobacteria</taxon>
        <taxon>Alteromonadales</taxon>
        <taxon>Idiomarinaceae</taxon>
        <taxon>Idiomarina</taxon>
    </lineage>
</organism>
<evidence type="ECO:0000256" key="12">
    <source>
        <dbReference type="ARBA" id="ARBA00023027"/>
    </source>
</evidence>
<keyword evidence="15 18" id="KW-0676">Redox-active center</keyword>
<keyword evidence="10 18" id="KW-1133">Transmembrane helix</keyword>
<feature type="transmembrane region" description="Helical" evidence="18">
    <location>
        <begin position="183"/>
        <end position="204"/>
    </location>
</feature>
<dbReference type="InterPro" id="IPR028250">
    <property type="entry name" value="DsbDN"/>
</dbReference>
<evidence type="ECO:0000256" key="7">
    <source>
        <dbReference type="ARBA" id="ARBA00022729"/>
    </source>
</evidence>
<name>A0A4R6NYT3_9GAMM</name>
<feature type="chain" id="PRO_5021056893" description="Thiol:disulfide interchange protein DsbD" evidence="18">
    <location>
        <begin position="24"/>
        <end position="584"/>
    </location>
</feature>
<dbReference type="GO" id="GO:0017004">
    <property type="term" value="P:cytochrome complex assembly"/>
    <property type="evidence" value="ECO:0007669"/>
    <property type="project" value="UniProtKB-UniRule"/>
</dbReference>
<dbReference type="InterPro" id="IPR022910">
    <property type="entry name" value="Thiol_diS_interchange_DbsD"/>
</dbReference>
<dbReference type="InterPro" id="IPR013766">
    <property type="entry name" value="Thioredoxin_domain"/>
</dbReference>
<evidence type="ECO:0000256" key="9">
    <source>
        <dbReference type="ARBA" id="ARBA00022982"/>
    </source>
</evidence>
<comment type="function">
    <text evidence="18">Required to facilitate the formation of correct disulfide bonds in some periplasmic proteins and for the assembly of the periplasmic c-type cytochromes. Acts by transferring electrons from cytoplasmic thioredoxin to the periplasm. This transfer involves a cascade of disulfide bond formation and reduction steps.</text>
</comment>
<keyword evidence="12 18" id="KW-0520">NAD</keyword>
<feature type="transmembrane region" description="Helical" evidence="18">
    <location>
        <begin position="262"/>
        <end position="286"/>
    </location>
</feature>
<dbReference type="Pfam" id="PF02683">
    <property type="entry name" value="DsbD_TM"/>
    <property type="match status" value="1"/>
</dbReference>
<dbReference type="InterPro" id="IPR003834">
    <property type="entry name" value="Cyt_c_assmbl_TM_dom"/>
</dbReference>
<comment type="catalytic activity">
    <reaction evidence="16 18">
        <text>[protein]-dithiol + NAD(+) = [protein]-disulfide + NADH + H(+)</text>
        <dbReference type="Rhea" id="RHEA:18749"/>
        <dbReference type="Rhea" id="RHEA-COMP:10593"/>
        <dbReference type="Rhea" id="RHEA-COMP:10594"/>
        <dbReference type="ChEBI" id="CHEBI:15378"/>
        <dbReference type="ChEBI" id="CHEBI:29950"/>
        <dbReference type="ChEBI" id="CHEBI:50058"/>
        <dbReference type="ChEBI" id="CHEBI:57540"/>
        <dbReference type="ChEBI" id="CHEBI:57945"/>
        <dbReference type="EC" id="1.8.1.8"/>
    </reaction>
</comment>
<evidence type="ECO:0000256" key="8">
    <source>
        <dbReference type="ARBA" id="ARBA00022748"/>
    </source>
</evidence>
<keyword evidence="6 18" id="KW-0812">Transmembrane</keyword>
<dbReference type="InterPro" id="IPR035671">
    <property type="entry name" value="DsbD_gamma"/>
</dbReference>
<dbReference type="RefSeq" id="WP_133540715.1">
    <property type="nucleotide sequence ID" value="NZ_SNXI01000025.1"/>
</dbReference>
<evidence type="ECO:0000256" key="16">
    <source>
        <dbReference type="ARBA" id="ARBA00047388"/>
    </source>
</evidence>
<feature type="disulfide bond" description="Redox-active" evidence="18">
    <location>
        <begin position="497"/>
        <end position="500"/>
    </location>
</feature>
<feature type="signal peptide" evidence="18">
    <location>
        <begin position="1"/>
        <end position="23"/>
    </location>
</feature>
<feature type="disulfide bond" description="Redox-active" evidence="18">
    <location>
        <begin position="132"/>
        <end position="138"/>
    </location>
</feature>
<dbReference type="Pfam" id="PF11412">
    <property type="entry name" value="DsbD_N"/>
    <property type="match status" value="1"/>
</dbReference>
<dbReference type="Proteomes" id="UP000295531">
    <property type="component" value="Unassembled WGS sequence"/>
</dbReference>
<dbReference type="OrthoDB" id="9811036at2"/>
<evidence type="ECO:0000313" key="21">
    <source>
        <dbReference type="Proteomes" id="UP000295531"/>
    </source>
</evidence>
<reference evidence="20 21" key="1">
    <citation type="submission" date="2019-03" db="EMBL/GenBank/DDBJ databases">
        <title>Freshwater and sediment microbial communities from various areas in North America, analyzing microbe dynamics in response to fracking.</title>
        <authorList>
            <person name="Lamendella R."/>
        </authorList>
    </citation>
    <scope>NUCLEOTIDE SEQUENCE [LARGE SCALE GENOMIC DNA]</scope>
    <source>
        <strain evidence="20 21">18_TX</strain>
    </source>
</reference>
<dbReference type="EC" id="1.8.1.8" evidence="18"/>
<keyword evidence="4 18" id="KW-1003">Cell membrane</keyword>
<feature type="transmembrane region" description="Helical" evidence="18">
    <location>
        <begin position="406"/>
        <end position="422"/>
    </location>
</feature>
<sequence precursor="true">MKYRVVRFFSCLLLLAVSSVALAQSGFSQSNNPFSSEPEFLPVEQAFTPEVRKDDEGITVSFNIEPGYYLYKHQFKVTPAEALKQPINFPASETHVDEFFGETQIFRGYLEFNVKLDATIAEQGVELQYQGCADAGLCYPPTRINLVSKTQPATTAATPSEQTNVTTDNTSNSGLFGLETQTLGVSLLVFFILGIGLAFTPCVFPMYPILSSVVIGDKPRTFKNALWLSFVYVQGMAITYSLLGLVVALAGMQYQAYFQHPAVLIVLSIAFGLFALSMLGLFTLQLPSSLQSKLQALSGQQKGGRVGGVFTIGVISGLVASPCTTAPLSGALLYIAQSGDVVSGAAILYALSLGMGVPLIIFGVSGGKLLPKAGAWMDMIKHAFGWLLLAVVVVLIERLLSTEQTFWLWLTYFASLAVFMGQHLKTLTRPGAKIILFLLLVATIVFGAQWQYEKRERAQQAHALFTQVATLAELESKVETAAQQQQWVMVDLYADWCVACKEFEQYTFADERVRAELQSMLLLQADVTANDGSDQQLLSEYRVLGLPTVMFFSPNGEEVTDWRITGFKDAEAFINHVKRMKSGQ</sequence>
<dbReference type="PROSITE" id="PS00194">
    <property type="entry name" value="THIOREDOXIN_1"/>
    <property type="match status" value="1"/>
</dbReference>
<gene>
    <name evidence="18" type="primary">dsbD</name>
    <name evidence="20" type="ORF">DEU29_12512</name>
</gene>
<dbReference type="Gene3D" id="3.40.30.10">
    <property type="entry name" value="Glutaredoxin"/>
    <property type="match status" value="1"/>
</dbReference>
<keyword evidence="5 18" id="KW-0997">Cell inner membrane</keyword>
<evidence type="ECO:0000259" key="19">
    <source>
        <dbReference type="PROSITE" id="PS51352"/>
    </source>
</evidence>
<feature type="transmembrane region" description="Helical" evidence="18">
    <location>
        <begin position="383"/>
        <end position="400"/>
    </location>
</feature>
<proteinExistence type="inferred from homology"/>
<dbReference type="GO" id="GO:0005886">
    <property type="term" value="C:plasma membrane"/>
    <property type="evidence" value="ECO:0007669"/>
    <property type="project" value="UniProtKB-SubCell"/>
</dbReference>
<feature type="transmembrane region" description="Helical" evidence="18">
    <location>
        <begin position="341"/>
        <end position="362"/>
    </location>
</feature>
<evidence type="ECO:0000313" key="20">
    <source>
        <dbReference type="EMBL" id="TDP27858.1"/>
    </source>
</evidence>
<comment type="catalytic activity">
    <reaction evidence="17 18">
        <text>[protein]-dithiol + NADP(+) = [protein]-disulfide + NADPH + H(+)</text>
        <dbReference type="Rhea" id="RHEA:18753"/>
        <dbReference type="Rhea" id="RHEA-COMP:10593"/>
        <dbReference type="Rhea" id="RHEA-COMP:10594"/>
        <dbReference type="ChEBI" id="CHEBI:15378"/>
        <dbReference type="ChEBI" id="CHEBI:29950"/>
        <dbReference type="ChEBI" id="CHEBI:50058"/>
        <dbReference type="ChEBI" id="CHEBI:57783"/>
        <dbReference type="ChEBI" id="CHEBI:58349"/>
        <dbReference type="EC" id="1.8.1.8"/>
    </reaction>
</comment>
<protein>
    <recommendedName>
        <fullName evidence="18">Thiol:disulfide interchange protein DsbD</fullName>
        <ecNumber evidence="18">1.8.1.8</ecNumber>
    </recommendedName>
    <alternativeName>
        <fullName evidence="18">Protein-disulfide reductase</fullName>
        <shortName evidence="18">Disulfide reductase</shortName>
    </alternativeName>
</protein>
<keyword evidence="7 18" id="KW-0732">Signal</keyword>
<dbReference type="HAMAP" id="MF_00399">
    <property type="entry name" value="DbsD"/>
    <property type="match status" value="1"/>
</dbReference>
<evidence type="ECO:0000256" key="10">
    <source>
        <dbReference type="ARBA" id="ARBA00022989"/>
    </source>
</evidence>
<evidence type="ECO:0000256" key="11">
    <source>
        <dbReference type="ARBA" id="ARBA00023002"/>
    </source>
</evidence>
<evidence type="ECO:0000256" key="2">
    <source>
        <dbReference type="ARBA" id="ARBA00007241"/>
    </source>
</evidence>
<feature type="domain" description="Thioredoxin" evidence="19">
    <location>
        <begin position="428"/>
        <end position="582"/>
    </location>
</feature>
<evidence type="ECO:0000256" key="3">
    <source>
        <dbReference type="ARBA" id="ARBA00022448"/>
    </source>
</evidence>
<dbReference type="GO" id="GO:0047134">
    <property type="term" value="F:protein-disulfide reductase [NAD(P)H] activity"/>
    <property type="evidence" value="ECO:0007669"/>
    <property type="project" value="UniProtKB-UniRule"/>
</dbReference>